<feature type="compositionally biased region" description="Polar residues" evidence="1">
    <location>
        <begin position="80"/>
        <end position="97"/>
    </location>
</feature>
<dbReference type="EMBL" id="BTRK01000005">
    <property type="protein sequence ID" value="GMR54304.1"/>
    <property type="molecule type" value="Genomic_DNA"/>
</dbReference>
<proteinExistence type="predicted"/>
<name>A0AAN5D0V9_9BILA</name>
<evidence type="ECO:0000313" key="2">
    <source>
        <dbReference type="EMBL" id="GMR54304.1"/>
    </source>
</evidence>
<feature type="region of interest" description="Disordered" evidence="1">
    <location>
        <begin position="1"/>
        <end position="99"/>
    </location>
</feature>
<feature type="non-terminal residue" evidence="2">
    <location>
        <position position="1"/>
    </location>
</feature>
<keyword evidence="3" id="KW-1185">Reference proteome</keyword>
<evidence type="ECO:0000313" key="3">
    <source>
        <dbReference type="Proteomes" id="UP001328107"/>
    </source>
</evidence>
<gene>
    <name evidence="2" type="ORF">PMAYCL1PPCAC_24499</name>
</gene>
<evidence type="ECO:0000256" key="1">
    <source>
        <dbReference type="SAM" id="MobiDB-lite"/>
    </source>
</evidence>
<accession>A0AAN5D0V9</accession>
<organism evidence="2 3">
    <name type="scientific">Pristionchus mayeri</name>
    <dbReference type="NCBI Taxonomy" id="1317129"/>
    <lineage>
        <taxon>Eukaryota</taxon>
        <taxon>Metazoa</taxon>
        <taxon>Ecdysozoa</taxon>
        <taxon>Nematoda</taxon>
        <taxon>Chromadorea</taxon>
        <taxon>Rhabditida</taxon>
        <taxon>Rhabditina</taxon>
        <taxon>Diplogasteromorpha</taxon>
        <taxon>Diplogasteroidea</taxon>
        <taxon>Neodiplogasteridae</taxon>
        <taxon>Pristionchus</taxon>
    </lineage>
</organism>
<sequence>AQSTPSATQSTPPVTQSTPPAAQFTPPITQSTPNSVTSASISPVVTAPTPTTTVTPAISPISPGKLPQPPPSLPISPISTGASNNGSPTSRSDSISFGSIFGVEGPPSAEKASTTVSMTAVNEVKSEVEREESHEIHCDHLSVHSQTSATVSYLTVDGLIDLKAHYTKKRRPKLITEGQLTHYGDIIIPKQVVLHPQNVLPLRCKVNPKLLKLLNSRRKAIRKTKTRGHRYFKITAFRFARLARDSNRPMGDRDMGTGYVDAHVAALSEFISSPLSAYSRMVITTKLDDSFTDVIDANVDIIDERAGNREEEDKIELRIPDAQVKADFYSTLDRPAAKSTESLANVLTDCEVITMMKSRDASTARPICARPTGGLFSRMWNRMTFGFFG</sequence>
<feature type="compositionally biased region" description="Low complexity" evidence="1">
    <location>
        <begin position="40"/>
        <end position="65"/>
    </location>
</feature>
<comment type="caution">
    <text evidence="2">The sequence shown here is derived from an EMBL/GenBank/DDBJ whole genome shotgun (WGS) entry which is preliminary data.</text>
</comment>
<feature type="non-terminal residue" evidence="2">
    <location>
        <position position="389"/>
    </location>
</feature>
<protein>
    <submittedName>
        <fullName evidence="2">Uncharacterized protein</fullName>
    </submittedName>
</protein>
<dbReference type="AlphaFoldDB" id="A0AAN5D0V9"/>
<dbReference type="Proteomes" id="UP001328107">
    <property type="component" value="Unassembled WGS sequence"/>
</dbReference>
<feature type="compositionally biased region" description="Low complexity" evidence="1">
    <location>
        <begin position="1"/>
        <end position="23"/>
    </location>
</feature>
<feature type="compositionally biased region" description="Polar residues" evidence="1">
    <location>
        <begin position="26"/>
        <end position="39"/>
    </location>
</feature>
<reference evidence="3" key="1">
    <citation type="submission" date="2022-10" db="EMBL/GenBank/DDBJ databases">
        <title>Genome assembly of Pristionchus species.</title>
        <authorList>
            <person name="Yoshida K."/>
            <person name="Sommer R.J."/>
        </authorList>
    </citation>
    <scope>NUCLEOTIDE SEQUENCE [LARGE SCALE GENOMIC DNA]</scope>
    <source>
        <strain evidence="3">RS5460</strain>
    </source>
</reference>